<sequence>MEITGHLIEEIIDPTGILEGQRYEFLLDIEVPEDDELYSEEGLSLRVLFYRDENGSKILNYHFFFSDEKALDFALDEEEEKMVESYCRMNLPA</sequence>
<dbReference type="Pfam" id="PF20119">
    <property type="entry name" value="DUF6509"/>
    <property type="match status" value="1"/>
</dbReference>
<dbReference type="AlphaFoldDB" id="A0A5D4QRH8"/>
<gene>
    <name evidence="1" type="ORF">FZD51_25505</name>
</gene>
<proteinExistence type="predicted"/>
<dbReference type="RefSeq" id="WP_148977227.1">
    <property type="nucleotide sequence ID" value="NZ_JBNIKT010000047.1"/>
</dbReference>
<protein>
    <submittedName>
        <fullName evidence="1">Pullulanase</fullName>
    </submittedName>
</protein>
<dbReference type="Proteomes" id="UP000322139">
    <property type="component" value="Unassembled WGS sequence"/>
</dbReference>
<organism evidence="1 2">
    <name type="scientific">Bacillus infantis</name>
    <dbReference type="NCBI Taxonomy" id="324767"/>
    <lineage>
        <taxon>Bacteria</taxon>
        <taxon>Bacillati</taxon>
        <taxon>Bacillota</taxon>
        <taxon>Bacilli</taxon>
        <taxon>Bacillales</taxon>
        <taxon>Bacillaceae</taxon>
        <taxon>Bacillus</taxon>
    </lineage>
</organism>
<dbReference type="EMBL" id="VTER01000026">
    <property type="protein sequence ID" value="TYS40008.1"/>
    <property type="molecule type" value="Genomic_DNA"/>
</dbReference>
<name>A0A5D4QRH8_9BACI</name>
<accession>A0A5D4QRH8</accession>
<dbReference type="InterPro" id="IPR045424">
    <property type="entry name" value="DUF6509"/>
</dbReference>
<reference evidence="1 2" key="1">
    <citation type="submission" date="2019-08" db="EMBL/GenBank/DDBJ databases">
        <title>Bacillus genomes from the desert of Cuatro Cienegas, Coahuila.</title>
        <authorList>
            <person name="Olmedo-Alvarez G."/>
        </authorList>
    </citation>
    <scope>NUCLEOTIDE SEQUENCE [LARGE SCALE GENOMIC DNA]</scope>
    <source>
        <strain evidence="1 2">CH446_14T</strain>
    </source>
</reference>
<evidence type="ECO:0000313" key="1">
    <source>
        <dbReference type="EMBL" id="TYS40008.1"/>
    </source>
</evidence>
<comment type="caution">
    <text evidence="1">The sequence shown here is derived from an EMBL/GenBank/DDBJ whole genome shotgun (WGS) entry which is preliminary data.</text>
</comment>
<evidence type="ECO:0000313" key="2">
    <source>
        <dbReference type="Proteomes" id="UP000322139"/>
    </source>
</evidence>